<keyword evidence="4" id="KW-1185">Reference proteome</keyword>
<dbReference type="GO" id="GO:0016787">
    <property type="term" value="F:hydrolase activity"/>
    <property type="evidence" value="ECO:0007669"/>
    <property type="project" value="UniProtKB-KW"/>
</dbReference>
<dbReference type="PANTHER" id="PTHR43329">
    <property type="entry name" value="EPOXIDE HYDROLASE"/>
    <property type="match status" value="1"/>
</dbReference>
<dbReference type="PRINTS" id="PR00412">
    <property type="entry name" value="EPOXHYDRLASE"/>
</dbReference>
<evidence type="ECO:0000256" key="1">
    <source>
        <dbReference type="ARBA" id="ARBA00022801"/>
    </source>
</evidence>
<dbReference type="EMBL" id="FNVQ01000001">
    <property type="protein sequence ID" value="SEG31324.1"/>
    <property type="molecule type" value="Genomic_DNA"/>
</dbReference>
<dbReference type="RefSeq" id="WP_235009083.1">
    <property type="nucleotide sequence ID" value="NZ_FNVQ01000001.1"/>
</dbReference>
<dbReference type="SUPFAM" id="SSF53474">
    <property type="entry name" value="alpha/beta-Hydrolases"/>
    <property type="match status" value="1"/>
</dbReference>
<dbReference type="Gene3D" id="3.40.50.1820">
    <property type="entry name" value="alpha/beta hydrolase"/>
    <property type="match status" value="1"/>
</dbReference>
<dbReference type="InterPro" id="IPR000639">
    <property type="entry name" value="Epox_hydrolase-like"/>
</dbReference>
<dbReference type="InterPro" id="IPR000073">
    <property type="entry name" value="AB_hydrolase_1"/>
</dbReference>
<dbReference type="Proteomes" id="UP000236745">
    <property type="component" value="Unassembled WGS sequence"/>
</dbReference>
<proteinExistence type="predicted"/>
<reference evidence="3 4" key="1">
    <citation type="submission" date="2016-10" db="EMBL/GenBank/DDBJ databases">
        <authorList>
            <person name="de Groot N.N."/>
        </authorList>
    </citation>
    <scope>NUCLEOTIDE SEQUENCE [LARGE SCALE GENOMIC DNA]</scope>
    <source>
        <strain evidence="3 4">DSM 22012</strain>
    </source>
</reference>
<dbReference type="AlphaFoldDB" id="A0A1H5Z584"/>
<dbReference type="Pfam" id="PF00561">
    <property type="entry name" value="Abhydrolase_1"/>
    <property type="match status" value="1"/>
</dbReference>
<dbReference type="InterPro" id="IPR029058">
    <property type="entry name" value="AB_hydrolase_fold"/>
</dbReference>
<organism evidence="3 4">
    <name type="scientific">Marinobacterium lutimaris</name>
    <dbReference type="NCBI Taxonomy" id="568106"/>
    <lineage>
        <taxon>Bacteria</taxon>
        <taxon>Pseudomonadati</taxon>
        <taxon>Pseudomonadota</taxon>
        <taxon>Gammaproteobacteria</taxon>
        <taxon>Oceanospirillales</taxon>
        <taxon>Oceanospirillaceae</taxon>
        <taxon>Marinobacterium</taxon>
    </lineage>
</organism>
<evidence type="ECO:0000259" key="2">
    <source>
        <dbReference type="Pfam" id="PF00561"/>
    </source>
</evidence>
<accession>A0A1H5Z584</accession>
<sequence>MSQQHMLDTLFDSRFSRTEVTHDGVAINLVHGGSGPPLLLIHGYPQTHVIWHRIAPLLADHFHLICPDLRGYGDSAKPAGLPDHSNYSKREMAADMIAVMDHFGYQRFAVAGHDRGARVTHRLALDYPERVERACVMDIAPTLHMFDHTDQAFATGYYHWFFLIQPDGLPEHLIGQDPDYYLNEKLKRWAAPGADFAPVARAEYLRCFRNPKAIHGSCEDYRAAATIDLEHDRADRGRTVDCPLLVLWGARGFVHRTYDLLSVWRDYASDVSGYPLECGHFLPEEQPDELAAALKTFCQFENNAKQ</sequence>
<keyword evidence="1" id="KW-0378">Hydrolase</keyword>
<feature type="domain" description="AB hydrolase-1" evidence="2">
    <location>
        <begin position="36"/>
        <end position="250"/>
    </location>
</feature>
<name>A0A1H5Z584_9GAMM</name>
<gene>
    <name evidence="3" type="ORF">SAMN05444390_1012018</name>
</gene>
<evidence type="ECO:0000313" key="3">
    <source>
        <dbReference type="EMBL" id="SEG31324.1"/>
    </source>
</evidence>
<evidence type="ECO:0000313" key="4">
    <source>
        <dbReference type="Proteomes" id="UP000236745"/>
    </source>
</evidence>
<dbReference type="PRINTS" id="PR00111">
    <property type="entry name" value="ABHYDROLASE"/>
</dbReference>
<protein>
    <submittedName>
        <fullName evidence="3">Haloacetate dehalogenase</fullName>
    </submittedName>
</protein>